<evidence type="ECO:0000256" key="1">
    <source>
        <dbReference type="ARBA" id="ARBA00022679"/>
    </source>
</evidence>
<dbReference type="Proteomes" id="UP000306631">
    <property type="component" value="Unassembled WGS sequence"/>
</dbReference>
<dbReference type="AlphaFoldDB" id="A0A4S2CUI4"/>
<evidence type="ECO:0000313" key="5">
    <source>
        <dbReference type="Proteomes" id="UP000306631"/>
    </source>
</evidence>
<sequence>MQLRSGRADEADILWALRTRCVREICSAAYPPEVIAPWAASPPPAHYRALIGQGGCIVAEDAEGHLLGYGVIDQAGNEIDALFVDPDQGGRGIGRALMDAMVALGDPSRPLVLSASLNAVPFYRRAGFQPLREEAYAHPSGVSLASVRMQRG</sequence>
<dbReference type="Gene3D" id="3.40.630.30">
    <property type="match status" value="1"/>
</dbReference>
<comment type="caution">
    <text evidence="4">The sequence shown here is derived from an EMBL/GenBank/DDBJ whole genome shotgun (WGS) entry which is preliminary data.</text>
</comment>
<reference evidence="4 5" key="1">
    <citation type="submission" date="2019-04" db="EMBL/GenBank/DDBJ databases">
        <title>Microbes associate with the intestines of laboratory mice.</title>
        <authorList>
            <person name="Navarre W."/>
            <person name="Wong E."/>
            <person name="Huang K."/>
            <person name="Tropini C."/>
            <person name="Ng K."/>
            <person name="Yu B."/>
        </authorList>
    </citation>
    <scope>NUCLEOTIDE SEQUENCE [LARGE SCALE GENOMIC DNA]</scope>
    <source>
        <strain evidence="4 5">NM62_B4-13</strain>
    </source>
</reference>
<gene>
    <name evidence="4" type="ORF">E5352_15465</name>
</gene>
<dbReference type="SUPFAM" id="SSF55729">
    <property type="entry name" value="Acyl-CoA N-acyltransferases (Nat)"/>
    <property type="match status" value="1"/>
</dbReference>
<feature type="domain" description="N-acetyltransferase" evidence="3">
    <location>
        <begin position="1"/>
        <end position="152"/>
    </location>
</feature>
<dbReference type="InterPro" id="IPR000182">
    <property type="entry name" value="GNAT_dom"/>
</dbReference>
<dbReference type="PANTHER" id="PTHR43877:SF2">
    <property type="entry name" value="AMINOALKYLPHOSPHONATE N-ACETYLTRANSFERASE-RELATED"/>
    <property type="match status" value="1"/>
</dbReference>
<dbReference type="CDD" id="cd04301">
    <property type="entry name" value="NAT_SF"/>
    <property type="match status" value="1"/>
</dbReference>
<dbReference type="RefSeq" id="WP_136006344.1">
    <property type="nucleotide sequence ID" value="NZ_SRYW01000015.1"/>
</dbReference>
<dbReference type="PANTHER" id="PTHR43877">
    <property type="entry name" value="AMINOALKYLPHOSPHONATE N-ACETYLTRANSFERASE-RELATED-RELATED"/>
    <property type="match status" value="1"/>
</dbReference>
<dbReference type="OrthoDB" id="7356080at2"/>
<dbReference type="PROSITE" id="PS51186">
    <property type="entry name" value="GNAT"/>
    <property type="match status" value="1"/>
</dbReference>
<keyword evidence="2" id="KW-0012">Acyltransferase</keyword>
<dbReference type="InterPro" id="IPR016181">
    <property type="entry name" value="Acyl_CoA_acyltransferase"/>
</dbReference>
<accession>A0A4S2CUI4</accession>
<dbReference type="EMBL" id="SRYW01000015">
    <property type="protein sequence ID" value="TGY32577.1"/>
    <property type="molecule type" value="Genomic_DNA"/>
</dbReference>
<dbReference type="GO" id="GO:0016747">
    <property type="term" value="F:acyltransferase activity, transferring groups other than amino-acyl groups"/>
    <property type="evidence" value="ECO:0007669"/>
    <property type="project" value="InterPro"/>
</dbReference>
<organism evidence="4 5">
    <name type="scientific">Stenotrophomonas maltophilia</name>
    <name type="common">Pseudomonas maltophilia</name>
    <name type="synonym">Xanthomonas maltophilia</name>
    <dbReference type="NCBI Taxonomy" id="40324"/>
    <lineage>
        <taxon>Bacteria</taxon>
        <taxon>Pseudomonadati</taxon>
        <taxon>Pseudomonadota</taxon>
        <taxon>Gammaproteobacteria</taxon>
        <taxon>Lysobacterales</taxon>
        <taxon>Lysobacteraceae</taxon>
        <taxon>Stenotrophomonas</taxon>
        <taxon>Stenotrophomonas maltophilia group</taxon>
    </lineage>
</organism>
<dbReference type="InterPro" id="IPR050832">
    <property type="entry name" value="Bact_Acetyltransf"/>
</dbReference>
<dbReference type="Pfam" id="PF13673">
    <property type="entry name" value="Acetyltransf_10"/>
    <property type="match status" value="1"/>
</dbReference>
<evidence type="ECO:0000313" key="4">
    <source>
        <dbReference type="EMBL" id="TGY32577.1"/>
    </source>
</evidence>
<name>A0A4S2CUI4_STEMA</name>
<evidence type="ECO:0000256" key="2">
    <source>
        <dbReference type="ARBA" id="ARBA00023315"/>
    </source>
</evidence>
<protein>
    <submittedName>
        <fullName evidence="4">GNAT family N-acetyltransferase</fullName>
    </submittedName>
</protein>
<proteinExistence type="predicted"/>
<evidence type="ECO:0000259" key="3">
    <source>
        <dbReference type="PROSITE" id="PS51186"/>
    </source>
</evidence>
<keyword evidence="1 4" id="KW-0808">Transferase</keyword>